<protein>
    <submittedName>
        <fullName evidence="3">Biogenesis of lysosome-related organelles complex 1 subunit 1</fullName>
    </submittedName>
</protein>
<evidence type="ECO:0000313" key="2">
    <source>
        <dbReference type="Proteomes" id="UP000282613"/>
    </source>
</evidence>
<proteinExistence type="predicted"/>
<gene>
    <name evidence="1" type="ORF">TASK_LOCUS3246</name>
</gene>
<accession>A0A0R3W0P6</accession>
<dbReference type="AlphaFoldDB" id="A0A0R3W0P6"/>
<name>A0A0R3W0P6_TAEAS</name>
<evidence type="ECO:0000313" key="1">
    <source>
        <dbReference type="EMBL" id="VDK31495.1"/>
    </source>
</evidence>
<keyword evidence="2" id="KW-1185">Reference proteome</keyword>
<dbReference type="WBParaSite" id="TASK_0000324501-mRNA-1">
    <property type="protein sequence ID" value="TASK_0000324501-mRNA-1"/>
    <property type="gene ID" value="TASK_0000324501"/>
</dbReference>
<sequence length="130" mass="14757">MSLADFNCAASTLAKPLPKLLSVHQLMDKLDCELSRSKALLKKTVDGLTDTDQLVTRNASEQKELIRKTEESVCNTQTLLAKVHQHIANTHEFCNMLHRVDESLQLFSKAAYSVATWERLRREDTSERAE</sequence>
<reference evidence="3" key="1">
    <citation type="submission" date="2017-02" db="UniProtKB">
        <authorList>
            <consortium name="WormBaseParasite"/>
        </authorList>
    </citation>
    <scope>IDENTIFICATION</scope>
</reference>
<evidence type="ECO:0000313" key="3">
    <source>
        <dbReference type="WBParaSite" id="TASK_0000324501-mRNA-1"/>
    </source>
</evidence>
<reference evidence="1 2" key="2">
    <citation type="submission" date="2018-11" db="EMBL/GenBank/DDBJ databases">
        <authorList>
            <consortium name="Pathogen Informatics"/>
        </authorList>
    </citation>
    <scope>NUCLEOTIDE SEQUENCE [LARGE SCALE GENOMIC DNA]</scope>
</reference>
<dbReference type="OrthoDB" id="6281138at2759"/>
<dbReference type="Proteomes" id="UP000282613">
    <property type="component" value="Unassembled WGS sequence"/>
</dbReference>
<dbReference type="EMBL" id="UYRS01018292">
    <property type="protein sequence ID" value="VDK31495.1"/>
    <property type="molecule type" value="Genomic_DNA"/>
</dbReference>
<organism evidence="3">
    <name type="scientific">Taenia asiatica</name>
    <name type="common">Asian tapeworm</name>
    <dbReference type="NCBI Taxonomy" id="60517"/>
    <lineage>
        <taxon>Eukaryota</taxon>
        <taxon>Metazoa</taxon>
        <taxon>Spiralia</taxon>
        <taxon>Lophotrochozoa</taxon>
        <taxon>Platyhelminthes</taxon>
        <taxon>Cestoda</taxon>
        <taxon>Eucestoda</taxon>
        <taxon>Cyclophyllidea</taxon>
        <taxon>Taeniidae</taxon>
        <taxon>Taenia</taxon>
    </lineage>
</organism>